<keyword evidence="3" id="KW-1185">Reference proteome</keyword>
<dbReference type="OrthoDB" id="10309778at2759"/>
<comment type="caution">
    <text evidence="2">The sequence shown here is derived from an EMBL/GenBank/DDBJ whole genome shotgun (WGS) entry which is preliminary data.</text>
</comment>
<proteinExistence type="predicted"/>
<evidence type="ECO:0000313" key="3">
    <source>
        <dbReference type="Proteomes" id="UP000242450"/>
    </source>
</evidence>
<protein>
    <submittedName>
        <fullName evidence="2">Uncharacterized protein</fullName>
    </submittedName>
</protein>
<dbReference type="AlphaFoldDB" id="A0A212CGR5"/>
<dbReference type="Proteomes" id="UP000242450">
    <property type="component" value="Chromosome 20"/>
</dbReference>
<accession>A0A212CGR5</accession>
<reference evidence="2 3" key="1">
    <citation type="journal article" date="2018" name="Mol. Genet. Genomics">
        <title>The red deer Cervus elaphus genome CerEla1.0: sequencing, annotating, genes, and chromosomes.</title>
        <authorList>
            <person name="Bana N.A."/>
            <person name="Nyiri A."/>
            <person name="Nagy J."/>
            <person name="Frank K."/>
            <person name="Nagy T."/>
            <person name="Steger V."/>
            <person name="Schiller M."/>
            <person name="Lakatos P."/>
            <person name="Sugar L."/>
            <person name="Horn P."/>
            <person name="Barta E."/>
            <person name="Orosz L."/>
        </authorList>
    </citation>
    <scope>NUCLEOTIDE SEQUENCE [LARGE SCALE GENOMIC DNA]</scope>
    <source>
        <strain evidence="2">Hungarian</strain>
    </source>
</reference>
<evidence type="ECO:0000256" key="1">
    <source>
        <dbReference type="SAM" id="MobiDB-lite"/>
    </source>
</evidence>
<sequence length="167" mass="17890">ARGSNWTPRFCGAFPPTPLQAERFQPAASAPKLFGLSDSPSILISRPPQPVEGGSLKLEINWFDAGLEGAAVSRTALPSGLERRELNPGQHSPARASQAPPRGSLGTTLSGDSALRWQNPWTPVPALPLRASLQLPESQVCLPSFPPNVNLGFYVSWSHTPIPTPRL</sequence>
<name>A0A212CGR5_CEREH</name>
<feature type="region of interest" description="Disordered" evidence="1">
    <location>
        <begin position="78"/>
        <end position="111"/>
    </location>
</feature>
<evidence type="ECO:0000313" key="2">
    <source>
        <dbReference type="EMBL" id="OWK05209.1"/>
    </source>
</evidence>
<feature type="non-terminal residue" evidence="2">
    <location>
        <position position="1"/>
    </location>
</feature>
<gene>
    <name evidence="2" type="ORF">Celaphus_00001788</name>
</gene>
<dbReference type="EMBL" id="MKHE01000020">
    <property type="protein sequence ID" value="OWK05209.1"/>
    <property type="molecule type" value="Genomic_DNA"/>
</dbReference>
<organism evidence="2 3">
    <name type="scientific">Cervus elaphus hippelaphus</name>
    <name type="common">European red deer</name>
    <dbReference type="NCBI Taxonomy" id="46360"/>
    <lineage>
        <taxon>Eukaryota</taxon>
        <taxon>Metazoa</taxon>
        <taxon>Chordata</taxon>
        <taxon>Craniata</taxon>
        <taxon>Vertebrata</taxon>
        <taxon>Euteleostomi</taxon>
        <taxon>Mammalia</taxon>
        <taxon>Eutheria</taxon>
        <taxon>Laurasiatheria</taxon>
        <taxon>Artiodactyla</taxon>
        <taxon>Ruminantia</taxon>
        <taxon>Pecora</taxon>
        <taxon>Cervidae</taxon>
        <taxon>Cervinae</taxon>
        <taxon>Cervus</taxon>
    </lineage>
</organism>